<dbReference type="EMBL" id="FOXQ01000017">
    <property type="protein sequence ID" value="SFQ51957.1"/>
    <property type="molecule type" value="Genomic_DNA"/>
</dbReference>
<dbReference type="Proteomes" id="UP000199031">
    <property type="component" value="Unassembled WGS sequence"/>
</dbReference>
<dbReference type="GO" id="GO:0005886">
    <property type="term" value="C:plasma membrane"/>
    <property type="evidence" value="ECO:0007669"/>
    <property type="project" value="TreeGrafter"/>
</dbReference>
<comment type="catalytic activity">
    <reaction evidence="10">
        <text>apo-[aryl-carrier protein] + CoA = holo-[aryl-carrier protein] + adenosine 3',5'-bisphosphate + H(+)</text>
        <dbReference type="Rhea" id="RHEA:48404"/>
        <dbReference type="Rhea" id="RHEA-COMP:15903"/>
        <dbReference type="Rhea" id="RHEA-COMP:17557"/>
        <dbReference type="ChEBI" id="CHEBI:15378"/>
        <dbReference type="ChEBI" id="CHEBI:29999"/>
        <dbReference type="ChEBI" id="CHEBI:57287"/>
        <dbReference type="ChEBI" id="CHEBI:58343"/>
        <dbReference type="ChEBI" id="CHEBI:64479"/>
    </reaction>
</comment>
<evidence type="ECO:0000256" key="5">
    <source>
        <dbReference type="ARBA" id="ARBA00019087"/>
    </source>
</evidence>
<comment type="subunit">
    <text evidence="4">EntB, EntD, EntE, and EntF form a multienzyme complex called enterobactin synthase.</text>
</comment>
<dbReference type="AlphaFoldDB" id="A0A1I5Z770"/>
<evidence type="ECO:0000259" key="14">
    <source>
        <dbReference type="Pfam" id="PF01648"/>
    </source>
</evidence>
<organism evidence="15 16">
    <name type="scientific">Parafilimonas terrae</name>
    <dbReference type="NCBI Taxonomy" id="1465490"/>
    <lineage>
        <taxon>Bacteria</taxon>
        <taxon>Pseudomonadati</taxon>
        <taxon>Bacteroidota</taxon>
        <taxon>Chitinophagia</taxon>
        <taxon>Chitinophagales</taxon>
        <taxon>Chitinophagaceae</taxon>
        <taxon>Parafilimonas</taxon>
    </lineage>
</organism>
<reference evidence="15 16" key="1">
    <citation type="submission" date="2016-10" db="EMBL/GenBank/DDBJ databases">
        <authorList>
            <person name="de Groot N.N."/>
        </authorList>
    </citation>
    <scope>NUCLEOTIDE SEQUENCE [LARGE SCALE GENOMIC DNA]</scope>
    <source>
        <strain evidence="15 16">DSM 28286</strain>
    </source>
</reference>
<evidence type="ECO:0000256" key="12">
    <source>
        <dbReference type="PIRSR" id="PIRSR603542-1"/>
    </source>
</evidence>
<dbReference type="GO" id="GO:0009366">
    <property type="term" value="C:enterobactin synthetase complex"/>
    <property type="evidence" value="ECO:0007669"/>
    <property type="project" value="InterPro"/>
</dbReference>
<feature type="binding site" evidence="12">
    <location>
        <position position="150"/>
    </location>
    <ligand>
        <name>CoA</name>
        <dbReference type="ChEBI" id="CHEBI:57287"/>
    </ligand>
</feature>
<keyword evidence="7" id="KW-0259">Enterobactin biosynthesis</keyword>
<dbReference type="GO" id="GO:0008897">
    <property type="term" value="F:holo-[acyl-carrier-protein] synthase activity"/>
    <property type="evidence" value="ECO:0007669"/>
    <property type="project" value="InterPro"/>
</dbReference>
<evidence type="ECO:0000313" key="16">
    <source>
        <dbReference type="Proteomes" id="UP000199031"/>
    </source>
</evidence>
<evidence type="ECO:0000256" key="10">
    <source>
        <dbReference type="ARBA" id="ARBA00049176"/>
    </source>
</evidence>
<evidence type="ECO:0000256" key="9">
    <source>
        <dbReference type="ARBA" id="ARBA00031996"/>
    </source>
</evidence>
<dbReference type="Gene3D" id="3.90.470.20">
    <property type="entry name" value="4'-phosphopantetheinyl transferase domain"/>
    <property type="match status" value="1"/>
</dbReference>
<accession>A0A1I5Z770</accession>
<feature type="domain" description="4'-phosphopantetheinyl transferase" evidence="14">
    <location>
        <begin position="100"/>
        <end position="171"/>
    </location>
</feature>
<dbReference type="SUPFAM" id="SSF56214">
    <property type="entry name" value="4'-phosphopantetheinyl transferase"/>
    <property type="match status" value="2"/>
</dbReference>
<feature type="binding site" evidence="12">
    <location>
        <begin position="85"/>
        <end position="86"/>
    </location>
    <ligand>
        <name>CoA</name>
        <dbReference type="ChEBI" id="CHEBI:57287"/>
    </ligand>
</feature>
<comment type="cofactor">
    <cofactor evidence="13">
        <name>Mg(2+)</name>
        <dbReference type="ChEBI" id="CHEBI:18420"/>
    </cofactor>
</comment>
<comment type="function">
    <text evidence="1">Involved in the biosynthesis of the siderophore enterobactin (enterochelin), which is a macrocyclic trimeric lactone of N-(2,3-dihydroxybenzoyl)-serine. The serine trilactone serves as a scaffolding for the three catechol functionalities that provide hexadentate coordination for the tightly ligated iron(2+) atoms. Plays an essential role in the assembly of the enterobactin by catalyzing the transfer of the 4'-phosphopantetheine (Ppant) moiety from coenzyme A to the apo-domains of both EntB (ArCP domain) and EntF (PCP domain) to yield their holo-forms which make them competent for the activation of 2,3-dihydroxybenzoate (DHB) and L-serine, respectively.</text>
</comment>
<proteinExistence type="inferred from homology"/>
<feature type="binding site" evidence="13">
    <location>
        <position position="104"/>
    </location>
    <ligand>
        <name>Mg(2+)</name>
        <dbReference type="ChEBI" id="CHEBI:18420"/>
    </ligand>
</feature>
<feature type="binding site" evidence="13">
    <location>
        <position position="106"/>
    </location>
    <ligand>
        <name>Mg(2+)</name>
        <dbReference type="ChEBI" id="CHEBI:18420"/>
    </ligand>
</feature>
<evidence type="ECO:0000256" key="4">
    <source>
        <dbReference type="ARBA" id="ARBA00011503"/>
    </source>
</evidence>
<evidence type="ECO:0000256" key="13">
    <source>
        <dbReference type="PIRSR" id="PIRSR603542-2"/>
    </source>
</evidence>
<evidence type="ECO:0000256" key="11">
    <source>
        <dbReference type="ARBA" id="ARBA00049191"/>
    </source>
</evidence>
<dbReference type="Pfam" id="PF01648">
    <property type="entry name" value="ACPS"/>
    <property type="match status" value="1"/>
</dbReference>
<dbReference type="OrthoDB" id="1190494at2"/>
<feature type="binding site" evidence="12">
    <location>
        <position position="104"/>
    </location>
    <ligand>
        <name>CoA</name>
        <dbReference type="ChEBI" id="CHEBI:57287"/>
    </ligand>
</feature>
<gene>
    <name evidence="15" type="ORF">SAMN05444277_1175</name>
</gene>
<keyword evidence="13" id="KW-0479">Metal-binding</keyword>
<feature type="binding site" evidence="12">
    <location>
        <position position="50"/>
    </location>
    <ligand>
        <name>CoA</name>
        <dbReference type="ChEBI" id="CHEBI:57287"/>
    </ligand>
</feature>
<dbReference type="InterPro" id="IPR003542">
    <property type="entry name" value="Enbac_synth_compD-like"/>
</dbReference>
<evidence type="ECO:0000313" key="15">
    <source>
        <dbReference type="EMBL" id="SFQ51957.1"/>
    </source>
</evidence>
<keyword evidence="6 15" id="KW-0808">Transferase</keyword>
<protein>
    <recommendedName>
        <fullName evidence="5">Enterobactin synthase component D</fullName>
    </recommendedName>
    <alternativeName>
        <fullName evidence="8">4'-phosphopantetheinyl transferase EntD</fullName>
    </alternativeName>
    <alternativeName>
        <fullName evidence="9">Enterochelin synthase D</fullName>
    </alternativeName>
</protein>
<evidence type="ECO:0000256" key="1">
    <source>
        <dbReference type="ARBA" id="ARBA00003937"/>
    </source>
</evidence>
<comment type="similarity">
    <text evidence="3">Belongs to the P-Pant transferase superfamily. EntD family.</text>
</comment>
<dbReference type="PANTHER" id="PTHR38096">
    <property type="entry name" value="ENTEROBACTIN SYNTHASE COMPONENT D"/>
    <property type="match status" value="1"/>
</dbReference>
<dbReference type="InterPro" id="IPR008278">
    <property type="entry name" value="4-PPantetheinyl_Trfase_dom"/>
</dbReference>
<dbReference type="GO" id="GO:0000287">
    <property type="term" value="F:magnesium ion binding"/>
    <property type="evidence" value="ECO:0007669"/>
    <property type="project" value="InterPro"/>
</dbReference>
<dbReference type="STRING" id="1465490.SAMN05444277_1175"/>
<dbReference type="PANTHER" id="PTHR38096:SF1">
    <property type="entry name" value="ENTEROBACTIN SYNTHASE COMPONENT D"/>
    <property type="match status" value="1"/>
</dbReference>
<comment type="pathway">
    <text evidence="2">Siderophore biosynthesis; enterobactin biosynthesis.</text>
</comment>
<evidence type="ECO:0000256" key="8">
    <source>
        <dbReference type="ARBA" id="ARBA00029894"/>
    </source>
</evidence>
<evidence type="ECO:0000256" key="6">
    <source>
        <dbReference type="ARBA" id="ARBA00022679"/>
    </source>
</evidence>
<evidence type="ECO:0000256" key="2">
    <source>
        <dbReference type="ARBA" id="ARBA00004993"/>
    </source>
</evidence>
<evidence type="ECO:0000256" key="3">
    <source>
        <dbReference type="ARBA" id="ARBA00008342"/>
    </source>
</evidence>
<feature type="binding site" evidence="12">
    <location>
        <position position="154"/>
    </location>
    <ligand>
        <name>CoA</name>
        <dbReference type="ChEBI" id="CHEBI:57287"/>
    </ligand>
</feature>
<feature type="binding site" evidence="13">
    <location>
        <position position="105"/>
    </location>
    <ligand>
        <name>Mg(2+)</name>
        <dbReference type="ChEBI" id="CHEBI:18420"/>
    </ligand>
</feature>
<keyword evidence="13" id="KW-0460">Magnesium</keyword>
<dbReference type="RefSeq" id="WP_090662726.1">
    <property type="nucleotide sequence ID" value="NZ_FOXQ01000017.1"/>
</dbReference>
<evidence type="ECO:0000256" key="7">
    <source>
        <dbReference type="ARBA" id="ARBA00023191"/>
    </source>
</evidence>
<comment type="catalytic activity">
    <reaction evidence="11">
        <text>apo-[peptidyl-carrier protein] + CoA = holo-[peptidyl-carrier protein] + adenosine 3',5'-bisphosphate + H(+)</text>
        <dbReference type="Rhea" id="RHEA:46228"/>
        <dbReference type="Rhea" id="RHEA-COMP:11479"/>
        <dbReference type="Rhea" id="RHEA-COMP:11480"/>
        <dbReference type="ChEBI" id="CHEBI:15378"/>
        <dbReference type="ChEBI" id="CHEBI:29999"/>
        <dbReference type="ChEBI" id="CHEBI:57287"/>
        <dbReference type="ChEBI" id="CHEBI:58343"/>
        <dbReference type="ChEBI" id="CHEBI:64479"/>
    </reaction>
</comment>
<sequence>MPLFYQHTINETTKLGIWHIEEGEDFFLAKVPLQKSITHPHKRLQHLAGRYLLQYLFPDFPYSEILIADTKKPYLPGDRYHFSISHCGNYAAAIVSSTHRVGIDIEIPTEKIERVAHKFINEGEWVFLSIEENPSTVSRQLLTVLWSAKESLFKWYSLGKVDFRENMQLVQPIQKNGERLLLPFVFKKSEPVYLTIIAKTFDEIVLSWVI</sequence>
<dbReference type="InterPro" id="IPR037143">
    <property type="entry name" value="4-PPantetheinyl_Trfase_dom_sf"/>
</dbReference>
<dbReference type="GO" id="GO:0009239">
    <property type="term" value="P:enterobactin biosynthetic process"/>
    <property type="evidence" value="ECO:0007669"/>
    <property type="project" value="UniProtKB-KW"/>
</dbReference>
<keyword evidence="16" id="KW-1185">Reference proteome</keyword>
<name>A0A1I5Z770_9BACT</name>